<dbReference type="AlphaFoldDB" id="A0A8C7ANF2"/>
<dbReference type="Ensembl" id="ENSNVIT00000007108.1">
    <property type="protein sequence ID" value="ENSNVIP00000006046.1"/>
    <property type="gene ID" value="ENSNVIG00000004844.1"/>
</dbReference>
<reference evidence="2" key="1">
    <citation type="submission" date="2025-08" db="UniProtKB">
        <authorList>
            <consortium name="Ensembl"/>
        </authorList>
    </citation>
    <scope>IDENTIFICATION</scope>
</reference>
<keyword evidence="3" id="KW-1185">Reference proteome</keyword>
<proteinExistence type="predicted"/>
<evidence type="ECO:0000313" key="3">
    <source>
        <dbReference type="Proteomes" id="UP000694425"/>
    </source>
</evidence>
<evidence type="ECO:0000256" key="1">
    <source>
        <dbReference type="SAM" id="MobiDB-lite"/>
    </source>
</evidence>
<feature type="region of interest" description="Disordered" evidence="1">
    <location>
        <begin position="41"/>
        <end position="63"/>
    </location>
</feature>
<evidence type="ECO:0000313" key="2">
    <source>
        <dbReference type="Ensembl" id="ENSNVIP00000006046.1"/>
    </source>
</evidence>
<sequence length="177" mass="19713">MHLENKDGGLTSGVLEMELHQTSAPTCAALGRPNLAGHATSNYRLQRGVNKEDPSTPYPSRAAGKSCWASVDQDFDSFLTEQRSHSSLPQFFSSRSKDPYFTENTPLLRNSSQEKRSWRMPICHRDFITAEESWGNSSAEWEGGSLLIKDLAGSSGSQEKGKPLDSAHIRFRLLKLR</sequence>
<reference evidence="2" key="2">
    <citation type="submission" date="2025-09" db="UniProtKB">
        <authorList>
            <consortium name="Ensembl"/>
        </authorList>
    </citation>
    <scope>IDENTIFICATION</scope>
</reference>
<dbReference type="GeneTree" id="ENSGT00940000173207"/>
<organism evidence="2 3">
    <name type="scientific">Neovison vison</name>
    <name type="common">American mink</name>
    <name type="synonym">Mustela vison</name>
    <dbReference type="NCBI Taxonomy" id="452646"/>
    <lineage>
        <taxon>Eukaryota</taxon>
        <taxon>Metazoa</taxon>
        <taxon>Chordata</taxon>
        <taxon>Craniata</taxon>
        <taxon>Vertebrata</taxon>
        <taxon>Euteleostomi</taxon>
        <taxon>Mammalia</taxon>
        <taxon>Eutheria</taxon>
        <taxon>Laurasiatheria</taxon>
        <taxon>Carnivora</taxon>
        <taxon>Caniformia</taxon>
        <taxon>Musteloidea</taxon>
        <taxon>Mustelidae</taxon>
        <taxon>Mustelinae</taxon>
        <taxon>Neogale</taxon>
    </lineage>
</organism>
<accession>A0A8C7ANF2</accession>
<protein>
    <submittedName>
        <fullName evidence="2">Uncharacterized protein</fullName>
    </submittedName>
</protein>
<dbReference type="Proteomes" id="UP000694425">
    <property type="component" value="Unplaced"/>
</dbReference>
<name>A0A8C7ANF2_NEOVI</name>